<dbReference type="InterPro" id="IPR003593">
    <property type="entry name" value="AAA+_ATPase"/>
</dbReference>
<dbReference type="PROSITE" id="PS50893">
    <property type="entry name" value="ABC_TRANSPORTER_2"/>
    <property type="match status" value="2"/>
</dbReference>
<dbReference type="GO" id="GO:0016887">
    <property type="term" value="F:ATP hydrolysis activity"/>
    <property type="evidence" value="ECO:0007669"/>
    <property type="project" value="InterPro"/>
</dbReference>
<feature type="domain" description="ABC transporter" evidence="9">
    <location>
        <begin position="264"/>
        <end position="508"/>
    </location>
</feature>
<dbReference type="SMART" id="SM00382">
    <property type="entry name" value="AAA"/>
    <property type="match status" value="2"/>
</dbReference>
<dbReference type="FunFam" id="3.40.50.300:FF:000127">
    <property type="entry name" value="Ribose import ATP-binding protein RbsA"/>
    <property type="match status" value="1"/>
</dbReference>
<organism evidence="10 11">
    <name type="scientific">Lientehia hominis</name>
    <dbReference type="NCBI Taxonomy" id="2897778"/>
    <lineage>
        <taxon>Bacteria</taxon>
        <taxon>Bacillati</taxon>
        <taxon>Bacillota</taxon>
        <taxon>Clostridia</taxon>
        <taxon>Lachnospirales</taxon>
        <taxon>Lachnospiraceae</taxon>
        <taxon>Lientehia</taxon>
    </lineage>
</organism>
<proteinExistence type="predicted"/>
<evidence type="ECO:0000256" key="8">
    <source>
        <dbReference type="ARBA" id="ARBA00023136"/>
    </source>
</evidence>
<accession>A0AAP2W8L4</accession>
<keyword evidence="6 10" id="KW-0067">ATP-binding</keyword>
<evidence type="ECO:0000256" key="5">
    <source>
        <dbReference type="ARBA" id="ARBA00022741"/>
    </source>
</evidence>
<sequence length="523" mass="58236">MENQKTEKQEYLLEARNIYKSFSTVPALTNVDFNLRRGEVMALMGENGAGKSTLIKIITGLYTKDSGQVLLDGKEIRARSVLESQQLGIQSVFQELNLSPFLSVAENLFIGHEIRNKRGLIDWKKTNEEAKQILAEMSVYIDVKKPLKDLTAAVQQMVAIARAVVVNAKVLILDEATSSLDADEVEVLFREIRRLKTKGIGIIYITHRMNEVFAISDRITVLRNGHLIGVYESAAINMSQLISSMIGDAKGREVVVRKKENPELKNAPVLYSLRNINKKNRLYNVDLEIKSGEIVGLAGLLGSGRTELARIIFGDDQDFTGERYFKGERVNLKSPAASIKNGIAYCTEERRSEGIFALMGVDDNIIMPSMDSYVRFGVINRKKKNAVVKEYIGRLAVKTPSSSMEIRKLSGGNQQKALVARWLCMDTKLIIFDEPTRGIDVGAKAEIEKLIQELAEQGLAVLYISSEFEELVRGCDRVIVLYEGHVVSELSGMDISNESITNAIAEGGRTVRDAKKLQEEKGV</sequence>
<keyword evidence="4" id="KW-0677">Repeat</keyword>
<dbReference type="EMBL" id="JAJNOR010000003">
    <property type="protein sequence ID" value="MCD2492176.1"/>
    <property type="molecule type" value="Genomic_DNA"/>
</dbReference>
<dbReference type="InterPro" id="IPR050107">
    <property type="entry name" value="ABC_carbohydrate_import_ATPase"/>
</dbReference>
<comment type="caution">
    <text evidence="10">The sequence shown here is derived from an EMBL/GenBank/DDBJ whole genome shotgun (WGS) entry which is preliminary data.</text>
</comment>
<evidence type="ECO:0000259" key="9">
    <source>
        <dbReference type="PROSITE" id="PS50893"/>
    </source>
</evidence>
<evidence type="ECO:0000256" key="1">
    <source>
        <dbReference type="ARBA" id="ARBA00004202"/>
    </source>
</evidence>
<evidence type="ECO:0000256" key="4">
    <source>
        <dbReference type="ARBA" id="ARBA00022737"/>
    </source>
</evidence>
<dbReference type="GO" id="GO:0005524">
    <property type="term" value="F:ATP binding"/>
    <property type="evidence" value="ECO:0007669"/>
    <property type="project" value="UniProtKB-KW"/>
</dbReference>
<dbReference type="InterPro" id="IPR017871">
    <property type="entry name" value="ABC_transporter-like_CS"/>
</dbReference>
<evidence type="ECO:0000313" key="11">
    <source>
        <dbReference type="Proteomes" id="UP001299265"/>
    </source>
</evidence>
<evidence type="ECO:0000313" key="10">
    <source>
        <dbReference type="EMBL" id="MCD2492176.1"/>
    </source>
</evidence>
<evidence type="ECO:0000256" key="3">
    <source>
        <dbReference type="ARBA" id="ARBA00022475"/>
    </source>
</evidence>
<dbReference type="Proteomes" id="UP001299265">
    <property type="component" value="Unassembled WGS sequence"/>
</dbReference>
<dbReference type="GO" id="GO:0005886">
    <property type="term" value="C:plasma membrane"/>
    <property type="evidence" value="ECO:0007669"/>
    <property type="project" value="UniProtKB-SubCell"/>
</dbReference>
<feature type="domain" description="ABC transporter" evidence="9">
    <location>
        <begin position="13"/>
        <end position="249"/>
    </location>
</feature>
<reference evidence="10 11" key="1">
    <citation type="submission" date="2021-11" db="EMBL/GenBank/DDBJ databases">
        <title>Lacrimispora sp. nov. NSJ-141 isolated from human feces.</title>
        <authorList>
            <person name="Abdugheni R."/>
        </authorList>
    </citation>
    <scope>NUCLEOTIDE SEQUENCE [LARGE SCALE GENOMIC DNA]</scope>
    <source>
        <strain evidence="10 11">NSJ-141</strain>
    </source>
</reference>
<dbReference type="CDD" id="cd03216">
    <property type="entry name" value="ABC_Carb_Monos_I"/>
    <property type="match status" value="1"/>
</dbReference>
<dbReference type="InterPro" id="IPR003439">
    <property type="entry name" value="ABC_transporter-like_ATP-bd"/>
</dbReference>
<dbReference type="SUPFAM" id="SSF52540">
    <property type="entry name" value="P-loop containing nucleoside triphosphate hydrolases"/>
    <property type="match status" value="2"/>
</dbReference>
<keyword evidence="8" id="KW-0472">Membrane</keyword>
<dbReference type="Pfam" id="PF00005">
    <property type="entry name" value="ABC_tran"/>
    <property type="match status" value="2"/>
</dbReference>
<keyword evidence="2" id="KW-0813">Transport</keyword>
<dbReference type="Gene3D" id="3.40.50.300">
    <property type="entry name" value="P-loop containing nucleotide triphosphate hydrolases"/>
    <property type="match status" value="2"/>
</dbReference>
<evidence type="ECO:0000256" key="7">
    <source>
        <dbReference type="ARBA" id="ARBA00022967"/>
    </source>
</evidence>
<name>A0AAP2W8L4_9FIRM</name>
<dbReference type="PANTHER" id="PTHR43790:SF9">
    <property type="entry name" value="GALACTOFURANOSE TRANSPORTER ATP-BINDING PROTEIN YTFR"/>
    <property type="match status" value="1"/>
</dbReference>
<keyword evidence="7" id="KW-1278">Translocase</keyword>
<comment type="subcellular location">
    <subcellularLocation>
        <location evidence="1">Cell membrane</location>
        <topology evidence="1">Peripheral membrane protein</topology>
    </subcellularLocation>
</comment>
<dbReference type="AlphaFoldDB" id="A0AAP2W8L4"/>
<dbReference type="PROSITE" id="PS00211">
    <property type="entry name" value="ABC_TRANSPORTER_1"/>
    <property type="match status" value="1"/>
</dbReference>
<evidence type="ECO:0000256" key="2">
    <source>
        <dbReference type="ARBA" id="ARBA00022448"/>
    </source>
</evidence>
<dbReference type="PANTHER" id="PTHR43790">
    <property type="entry name" value="CARBOHYDRATE TRANSPORT ATP-BINDING PROTEIN MG119-RELATED"/>
    <property type="match status" value="1"/>
</dbReference>
<dbReference type="InterPro" id="IPR027417">
    <property type="entry name" value="P-loop_NTPase"/>
</dbReference>
<dbReference type="RefSeq" id="WP_231062091.1">
    <property type="nucleotide sequence ID" value="NZ_JAJNOR010000003.1"/>
</dbReference>
<keyword evidence="5" id="KW-0547">Nucleotide-binding</keyword>
<evidence type="ECO:0000256" key="6">
    <source>
        <dbReference type="ARBA" id="ARBA00022840"/>
    </source>
</evidence>
<dbReference type="CDD" id="cd03215">
    <property type="entry name" value="ABC_Carb_Monos_II"/>
    <property type="match status" value="1"/>
</dbReference>
<keyword evidence="11" id="KW-1185">Reference proteome</keyword>
<protein>
    <submittedName>
        <fullName evidence="10">Sugar ABC transporter ATP-binding protein</fullName>
    </submittedName>
</protein>
<gene>
    <name evidence="10" type="ORF">LQE92_05980</name>
</gene>
<keyword evidence="3" id="KW-1003">Cell membrane</keyword>